<dbReference type="InterPro" id="IPR027417">
    <property type="entry name" value="P-loop_NTPase"/>
</dbReference>
<evidence type="ECO:0000313" key="1">
    <source>
        <dbReference type="EMBL" id="SMC03918.1"/>
    </source>
</evidence>
<name>A0A1W1WC73_SULTA</name>
<dbReference type="Pfam" id="PF13469">
    <property type="entry name" value="Sulfotransfer_3"/>
    <property type="match status" value="1"/>
</dbReference>
<dbReference type="RefSeq" id="WP_084661101.1">
    <property type="nucleotide sequence ID" value="NZ_FWWY01000001.1"/>
</dbReference>
<dbReference type="SUPFAM" id="SSF52540">
    <property type="entry name" value="P-loop containing nucleoside triphosphate hydrolases"/>
    <property type="match status" value="1"/>
</dbReference>
<keyword evidence="2" id="KW-1185">Reference proteome</keyword>
<protein>
    <submittedName>
        <fullName evidence="1">Sulfotransferase family protein</fullName>
    </submittedName>
</protein>
<keyword evidence="1" id="KW-0808">Transferase</keyword>
<dbReference type="Proteomes" id="UP000192660">
    <property type="component" value="Unassembled WGS sequence"/>
</dbReference>
<proteinExistence type="predicted"/>
<dbReference type="AlphaFoldDB" id="A0A1W1WC73"/>
<accession>A0A1W1WC73</accession>
<sequence length="436" mass="49511">MIPNIRRAIVVLGMHRSGTSVIAAGLRVLGVDWGRDDEFLPLATDNPKGHFEWADVVYWHEVLLAVLGRRWNDWAALPPEWLDQPSVQAVAETMTALVRQRFGEHTLWGFKDPRTCLFVPLWERIFSRLDVVPNYVVVIRHPLSVAYSLQRRDGMTLAEGLQLWMRYVMDSLQSTHGARRVIVDYDDWLADPIGILERVARMLDLAWPPDPRLVSTYCNEFVDENLRHDKRSWTDMASSPDVPPYVATTYATLVQASRVYENDSHLADRLRPARVQWQSDAGWVYAGLQHVGRQLPTVPLAYLEVSSTGTALLARTLLVPHHFKDGLWSAAIRYTTMFPVRQIRLILPPGTGVLHRLQLTVEGSHPNATPAVLQVAGVVPLTRNRWGKLTDPAWLQWTDLKADGNSTIHINYLWEPASAEGVVHAVHDWLQDRHGN</sequence>
<evidence type="ECO:0000313" key="2">
    <source>
        <dbReference type="Proteomes" id="UP000192660"/>
    </source>
</evidence>
<dbReference type="Gene3D" id="3.40.50.300">
    <property type="entry name" value="P-loop containing nucleotide triphosphate hydrolases"/>
    <property type="match status" value="1"/>
</dbReference>
<organism evidence="1 2">
    <name type="scientific">Sulfobacillus thermosulfidooxidans (strain DSM 9293 / VKM B-1269 / AT-1)</name>
    <dbReference type="NCBI Taxonomy" id="929705"/>
    <lineage>
        <taxon>Bacteria</taxon>
        <taxon>Bacillati</taxon>
        <taxon>Bacillota</taxon>
        <taxon>Clostridia</taxon>
        <taxon>Eubacteriales</taxon>
        <taxon>Clostridiales Family XVII. Incertae Sedis</taxon>
        <taxon>Sulfobacillus</taxon>
    </lineage>
</organism>
<dbReference type="OrthoDB" id="9816564at2"/>
<dbReference type="EMBL" id="FWWY01000001">
    <property type="protein sequence ID" value="SMC03918.1"/>
    <property type="molecule type" value="Genomic_DNA"/>
</dbReference>
<gene>
    <name evidence="1" type="ORF">SAMN00768000_1354</name>
</gene>
<reference evidence="2" key="1">
    <citation type="submission" date="2017-04" db="EMBL/GenBank/DDBJ databases">
        <authorList>
            <person name="Varghese N."/>
            <person name="Submissions S."/>
        </authorList>
    </citation>
    <scope>NUCLEOTIDE SEQUENCE [LARGE SCALE GENOMIC DNA]</scope>
    <source>
        <strain evidence="2">DSM 9293</strain>
    </source>
</reference>
<dbReference type="GO" id="GO:0016740">
    <property type="term" value="F:transferase activity"/>
    <property type="evidence" value="ECO:0007669"/>
    <property type="project" value="UniProtKB-KW"/>
</dbReference>